<evidence type="ECO:0000256" key="4">
    <source>
        <dbReference type="ARBA" id="ARBA00022840"/>
    </source>
</evidence>
<protein>
    <submittedName>
        <fullName evidence="7">ABC transporter ATP-binding protein</fullName>
    </submittedName>
</protein>
<dbReference type="SMART" id="SM00382">
    <property type="entry name" value="AAA"/>
    <property type="match status" value="1"/>
</dbReference>
<dbReference type="Pfam" id="PF00005">
    <property type="entry name" value="ABC_tran"/>
    <property type="match status" value="1"/>
</dbReference>
<reference evidence="7 8" key="1">
    <citation type="submission" date="2019-01" db="EMBL/GenBank/DDBJ databases">
        <title>Egibacter rhizosphaerae EGI 80759T.</title>
        <authorList>
            <person name="Chen D.-D."/>
            <person name="Tian Y."/>
            <person name="Jiao J.-Y."/>
            <person name="Zhang X.-T."/>
            <person name="Zhang Y.-G."/>
            <person name="Zhang Y."/>
            <person name="Xiao M."/>
            <person name="Shu W.-S."/>
            <person name="Li W.-J."/>
        </authorList>
    </citation>
    <scope>NUCLEOTIDE SEQUENCE [LARGE SCALE GENOMIC DNA]</scope>
    <source>
        <strain evidence="7 8">EGI 80759</strain>
    </source>
</reference>
<organism evidence="7 8">
    <name type="scientific">Egibacter rhizosphaerae</name>
    <dbReference type="NCBI Taxonomy" id="1670831"/>
    <lineage>
        <taxon>Bacteria</taxon>
        <taxon>Bacillati</taxon>
        <taxon>Actinomycetota</taxon>
        <taxon>Nitriliruptoria</taxon>
        <taxon>Egibacterales</taxon>
        <taxon>Egibacteraceae</taxon>
        <taxon>Egibacter</taxon>
    </lineage>
</organism>
<evidence type="ECO:0000256" key="2">
    <source>
        <dbReference type="ARBA" id="ARBA00022448"/>
    </source>
</evidence>
<dbReference type="PROSITE" id="PS00211">
    <property type="entry name" value="ABC_TRANSPORTER_1"/>
    <property type="match status" value="1"/>
</dbReference>
<dbReference type="InterPro" id="IPR003593">
    <property type="entry name" value="AAA+_ATPase"/>
</dbReference>
<accession>A0A411YHV6</accession>
<gene>
    <name evidence="7" type="ORF">ER308_15565</name>
</gene>
<dbReference type="GO" id="GO:0016887">
    <property type="term" value="F:ATP hydrolysis activity"/>
    <property type="evidence" value="ECO:0007669"/>
    <property type="project" value="InterPro"/>
</dbReference>
<evidence type="ECO:0000313" key="8">
    <source>
        <dbReference type="Proteomes" id="UP000291469"/>
    </source>
</evidence>
<dbReference type="PANTHER" id="PTHR43776:SF7">
    <property type="entry name" value="D,D-DIPEPTIDE TRANSPORT ATP-BINDING PROTEIN DDPF-RELATED"/>
    <property type="match status" value="1"/>
</dbReference>
<comment type="similarity">
    <text evidence="1">Belongs to the ABC transporter superfamily.</text>
</comment>
<evidence type="ECO:0000256" key="3">
    <source>
        <dbReference type="ARBA" id="ARBA00022741"/>
    </source>
</evidence>
<dbReference type="PANTHER" id="PTHR43776">
    <property type="entry name" value="TRANSPORT ATP-BINDING PROTEIN"/>
    <property type="match status" value="1"/>
</dbReference>
<dbReference type="GO" id="GO:0015833">
    <property type="term" value="P:peptide transport"/>
    <property type="evidence" value="ECO:0007669"/>
    <property type="project" value="InterPro"/>
</dbReference>
<dbReference type="PROSITE" id="PS50893">
    <property type="entry name" value="ABC_TRANSPORTER_2"/>
    <property type="match status" value="1"/>
</dbReference>
<keyword evidence="2" id="KW-0813">Transport</keyword>
<dbReference type="OrthoDB" id="8481147at2"/>
<feature type="compositionally biased region" description="Polar residues" evidence="5">
    <location>
        <begin position="15"/>
        <end position="26"/>
    </location>
</feature>
<feature type="compositionally biased region" description="Low complexity" evidence="5">
    <location>
        <begin position="27"/>
        <end position="47"/>
    </location>
</feature>
<dbReference type="InterPro" id="IPR013563">
    <property type="entry name" value="Oligopep_ABC_C"/>
</dbReference>
<keyword evidence="4 7" id="KW-0067">ATP-binding</keyword>
<sequence>MGPRSGFSRIPGTRTPASSFVASTDNRGSGCTRSRGRSPPSRPLIRGVPSPTAARRSGRSATHRSLSSARWTAERWPVIESETQIAASTSPSPRDDHGSPLLQVDGLVKDYVRTDASLRRRPLRAVDGVSFTVGRSETFALVGESGSGKSTVGRVLLRLTEQTAGSIVFDGEEIGRLSERQARRFRHRIQMLFQDPMAAFDPRMTIRESLAEFLRLRGVPRSAVNSEVARALASVGLDSDLARRRPGALSGGQLQRVGVARALAPEPELVFLDEPTSALDVSIRGQIVNLLSELQETQSVGYVLVTHDLRVVEAMADRVGVMYLGQLVEVCAKEELFERPLHPYTRALIGVTRRSAIAEGAADHAVGLGRLHGELSLEHAEREGCRLAPRCPFAEARCEEPQELVQVAPAHWARCWKALDVEQQVDADATKGS</sequence>
<dbReference type="SUPFAM" id="SSF52540">
    <property type="entry name" value="P-loop containing nucleoside triphosphate hydrolases"/>
    <property type="match status" value="1"/>
</dbReference>
<dbReference type="Pfam" id="PF08352">
    <property type="entry name" value="oligo_HPY"/>
    <property type="match status" value="1"/>
</dbReference>
<dbReference type="EMBL" id="CP036402">
    <property type="protein sequence ID" value="QBI20848.1"/>
    <property type="molecule type" value="Genomic_DNA"/>
</dbReference>
<dbReference type="InterPro" id="IPR050319">
    <property type="entry name" value="ABC_transp_ATP-bind"/>
</dbReference>
<dbReference type="InterPro" id="IPR003439">
    <property type="entry name" value="ABC_transporter-like_ATP-bd"/>
</dbReference>
<keyword evidence="8" id="KW-1185">Reference proteome</keyword>
<evidence type="ECO:0000259" key="6">
    <source>
        <dbReference type="PROSITE" id="PS50893"/>
    </source>
</evidence>
<dbReference type="InterPro" id="IPR027417">
    <property type="entry name" value="P-loop_NTPase"/>
</dbReference>
<evidence type="ECO:0000256" key="1">
    <source>
        <dbReference type="ARBA" id="ARBA00005417"/>
    </source>
</evidence>
<dbReference type="AlphaFoldDB" id="A0A411YHV6"/>
<dbReference type="InterPro" id="IPR017871">
    <property type="entry name" value="ABC_transporter-like_CS"/>
</dbReference>
<dbReference type="GO" id="GO:0055085">
    <property type="term" value="P:transmembrane transport"/>
    <property type="evidence" value="ECO:0007669"/>
    <property type="project" value="UniProtKB-ARBA"/>
</dbReference>
<dbReference type="NCBIfam" id="TIGR01727">
    <property type="entry name" value="oligo_HPY"/>
    <property type="match status" value="1"/>
</dbReference>
<keyword evidence="3" id="KW-0547">Nucleotide-binding</keyword>
<name>A0A411YHV6_9ACTN</name>
<feature type="region of interest" description="Disordered" evidence="5">
    <location>
        <begin position="1"/>
        <end position="68"/>
    </location>
</feature>
<evidence type="ECO:0000256" key="5">
    <source>
        <dbReference type="SAM" id="MobiDB-lite"/>
    </source>
</evidence>
<dbReference type="KEGG" id="erz:ER308_15565"/>
<dbReference type="Proteomes" id="UP000291469">
    <property type="component" value="Chromosome"/>
</dbReference>
<dbReference type="GO" id="GO:0005524">
    <property type="term" value="F:ATP binding"/>
    <property type="evidence" value="ECO:0007669"/>
    <property type="project" value="UniProtKB-KW"/>
</dbReference>
<evidence type="ECO:0000313" key="7">
    <source>
        <dbReference type="EMBL" id="QBI20848.1"/>
    </source>
</evidence>
<dbReference type="CDD" id="cd03257">
    <property type="entry name" value="ABC_NikE_OppD_transporters"/>
    <property type="match status" value="1"/>
</dbReference>
<proteinExistence type="inferred from homology"/>
<feature type="domain" description="ABC transporter" evidence="6">
    <location>
        <begin position="102"/>
        <end position="349"/>
    </location>
</feature>
<dbReference type="Gene3D" id="3.40.50.300">
    <property type="entry name" value="P-loop containing nucleotide triphosphate hydrolases"/>
    <property type="match status" value="1"/>
</dbReference>